<dbReference type="EMBL" id="CM055101">
    <property type="protein sequence ID" value="KAJ7542407.1"/>
    <property type="molecule type" value="Genomic_DNA"/>
</dbReference>
<comment type="caution">
    <text evidence="1">The sequence shown here is derived from an EMBL/GenBank/DDBJ whole genome shotgun (WGS) entry which is preliminary data.</text>
</comment>
<organism evidence="1 2">
    <name type="scientific">Diphasiastrum complanatum</name>
    <name type="common">Issler's clubmoss</name>
    <name type="synonym">Lycopodium complanatum</name>
    <dbReference type="NCBI Taxonomy" id="34168"/>
    <lineage>
        <taxon>Eukaryota</taxon>
        <taxon>Viridiplantae</taxon>
        <taxon>Streptophyta</taxon>
        <taxon>Embryophyta</taxon>
        <taxon>Tracheophyta</taxon>
        <taxon>Lycopodiopsida</taxon>
        <taxon>Lycopodiales</taxon>
        <taxon>Lycopodiaceae</taxon>
        <taxon>Lycopodioideae</taxon>
        <taxon>Diphasiastrum</taxon>
    </lineage>
</organism>
<keyword evidence="2" id="KW-1185">Reference proteome</keyword>
<accession>A0ACC2CK92</accession>
<dbReference type="Proteomes" id="UP001162992">
    <property type="component" value="Chromosome 10"/>
</dbReference>
<gene>
    <name evidence="1" type="ORF">O6H91_10G104800</name>
</gene>
<evidence type="ECO:0000313" key="1">
    <source>
        <dbReference type="EMBL" id="KAJ7542407.1"/>
    </source>
</evidence>
<protein>
    <submittedName>
        <fullName evidence="1">Uncharacterized protein</fullName>
    </submittedName>
</protein>
<evidence type="ECO:0000313" key="2">
    <source>
        <dbReference type="Proteomes" id="UP001162992"/>
    </source>
</evidence>
<proteinExistence type="predicted"/>
<sequence>MDGINGGSGKRSHSQYGSESTERNGRQKRRNQVGSDGFSESSRNFSDDIVYRILCPASKVGSVIGKGGSIIKALRQETGAKIKIEDGIPGVEERVISIATAGKDRGREGKSRGDRENNEATSDKETLKDVDGDLTEEALPPAQDALLKVLASIVEGDSSFSDDEEEGSRTVTARLLVPHSQIGCLLGKGGKVIEQMRTETGAQIRILPKEQLPGCALPSDELVQISGEWAFVKKALRAVGSKLYENPSKDRPHRGTLAGNRSAGGSGILPAVAFLPQGNSFLSSGNVGSSLIGLTSSVSPLGNMSAGTGSWPYNSQDFHLAPSLGGTHGSQNDMPEEEFIIRILCPDDKIGSIIGRGGNLIRQLREETRAKIKIEDAVSDSDERVIIVSSKEAVDSTISPTLEAVLHLQHRIADLTSEKDGDSTTTRLLVPSNNIGCLLGRGGNVITEMRKSTRANIRVMHKESLPRCALESDELVVIMGDPNVARDALVQVITKLRNNLFKEHIGNGDVNKVTGRQSEVSYQINMPSTTNFERRHEPRSPEALHHFSSLGVQGGTRSSFGNSSGAWAYQGGDNSGLGGLSLYGGAASQSSGLFGRSGKSSGGLGAKVSGTTLEILIPSSAVGAVIGKGGSNIAHIREISGAKVKLHDGKPGATERTIEISGTPEQTQAAQSLLEAFLLSAQSQGSLGSGGLY</sequence>
<name>A0ACC2CK92_DIPCM</name>
<reference evidence="2" key="1">
    <citation type="journal article" date="2024" name="Proc. Natl. Acad. Sci. U.S.A.">
        <title>Extraordinary preservation of gene collinearity over three hundred million years revealed in homosporous lycophytes.</title>
        <authorList>
            <person name="Li C."/>
            <person name="Wickell D."/>
            <person name="Kuo L.Y."/>
            <person name="Chen X."/>
            <person name="Nie B."/>
            <person name="Liao X."/>
            <person name="Peng D."/>
            <person name="Ji J."/>
            <person name="Jenkins J."/>
            <person name="Williams M."/>
            <person name="Shu S."/>
            <person name="Plott C."/>
            <person name="Barry K."/>
            <person name="Rajasekar S."/>
            <person name="Grimwood J."/>
            <person name="Han X."/>
            <person name="Sun S."/>
            <person name="Hou Z."/>
            <person name="He W."/>
            <person name="Dai G."/>
            <person name="Sun C."/>
            <person name="Schmutz J."/>
            <person name="Leebens-Mack J.H."/>
            <person name="Li F.W."/>
            <person name="Wang L."/>
        </authorList>
    </citation>
    <scope>NUCLEOTIDE SEQUENCE [LARGE SCALE GENOMIC DNA]</scope>
    <source>
        <strain evidence="2">cv. PW_Plant_1</strain>
    </source>
</reference>